<dbReference type="Proteomes" id="UP000254467">
    <property type="component" value="Unassembled WGS sequence"/>
</dbReference>
<dbReference type="PANTHER" id="PTHR24220">
    <property type="entry name" value="IMPORT ATP-BINDING PROTEIN"/>
    <property type="match status" value="1"/>
</dbReference>
<dbReference type="FunFam" id="3.40.50.300:FF:000032">
    <property type="entry name" value="Export ABC transporter ATP-binding protein"/>
    <property type="match status" value="1"/>
</dbReference>
<dbReference type="GO" id="GO:0005886">
    <property type="term" value="C:plasma membrane"/>
    <property type="evidence" value="ECO:0007669"/>
    <property type="project" value="TreeGrafter"/>
</dbReference>
<keyword evidence="1" id="KW-0813">Transport</keyword>
<gene>
    <name evidence="5" type="primary">macB_4</name>
    <name evidence="5" type="ORF">NCTC11862_01765</name>
</gene>
<accession>A0A376CPC7</accession>
<dbReference type="InterPro" id="IPR017911">
    <property type="entry name" value="MacB-like_ATP-bd"/>
</dbReference>
<dbReference type="PANTHER" id="PTHR24220:SF685">
    <property type="entry name" value="ABC TRANSPORTER RELATED"/>
    <property type="match status" value="1"/>
</dbReference>
<dbReference type="Pfam" id="PF00005">
    <property type="entry name" value="ABC_tran"/>
    <property type="match status" value="1"/>
</dbReference>
<evidence type="ECO:0000256" key="3">
    <source>
        <dbReference type="ARBA" id="ARBA00022840"/>
    </source>
</evidence>
<evidence type="ECO:0000259" key="4">
    <source>
        <dbReference type="PROSITE" id="PS50893"/>
    </source>
</evidence>
<dbReference type="InterPro" id="IPR017871">
    <property type="entry name" value="ABC_transporter-like_CS"/>
</dbReference>
<dbReference type="SUPFAM" id="SSF52540">
    <property type="entry name" value="P-loop containing nucleoside triphosphate hydrolases"/>
    <property type="match status" value="1"/>
</dbReference>
<dbReference type="EMBL" id="UFXQ01000001">
    <property type="protein sequence ID" value="STC69959.1"/>
    <property type="molecule type" value="Genomic_DNA"/>
</dbReference>
<dbReference type="CDD" id="cd03255">
    <property type="entry name" value="ABC_MJ0796_LolCDE_FtsE"/>
    <property type="match status" value="1"/>
</dbReference>
<proteinExistence type="predicted"/>
<dbReference type="Gene3D" id="3.40.50.300">
    <property type="entry name" value="P-loop containing nucleotide triphosphate hydrolases"/>
    <property type="match status" value="1"/>
</dbReference>
<dbReference type="SMART" id="SM00382">
    <property type="entry name" value="AAA"/>
    <property type="match status" value="1"/>
</dbReference>
<dbReference type="PROSITE" id="PS00211">
    <property type="entry name" value="ABC_TRANSPORTER_1"/>
    <property type="match status" value="1"/>
</dbReference>
<feature type="domain" description="ABC transporter" evidence="4">
    <location>
        <begin position="5"/>
        <end position="222"/>
    </location>
</feature>
<dbReference type="AlphaFoldDB" id="A0A376CPC7"/>
<dbReference type="InterPro" id="IPR015854">
    <property type="entry name" value="ABC_transpr_LolD-like"/>
</dbReference>
<dbReference type="RefSeq" id="WP_018581087.1">
    <property type="nucleotide sequence ID" value="NZ_LDYD01000009.1"/>
</dbReference>
<keyword evidence="3 5" id="KW-0067">ATP-binding</keyword>
<evidence type="ECO:0000313" key="5">
    <source>
        <dbReference type="EMBL" id="STC69959.1"/>
    </source>
</evidence>
<dbReference type="EC" id="3.6.3.-" evidence="5"/>
<dbReference type="STRING" id="35756.GCA_001044155_02763"/>
<reference evidence="5 6" key="1">
    <citation type="submission" date="2018-06" db="EMBL/GenBank/DDBJ databases">
        <authorList>
            <consortium name="Pathogen Informatics"/>
            <person name="Doyle S."/>
        </authorList>
    </citation>
    <scope>NUCLEOTIDE SEQUENCE [LARGE SCALE GENOMIC DNA]</scope>
    <source>
        <strain evidence="5 6">NCTC11862</strain>
    </source>
</reference>
<dbReference type="GO" id="GO:0016887">
    <property type="term" value="F:ATP hydrolysis activity"/>
    <property type="evidence" value="ECO:0007669"/>
    <property type="project" value="InterPro"/>
</dbReference>
<dbReference type="PROSITE" id="PS50893">
    <property type="entry name" value="ABC_TRANSPORTER_2"/>
    <property type="match status" value="1"/>
</dbReference>
<evidence type="ECO:0000256" key="1">
    <source>
        <dbReference type="ARBA" id="ARBA00022448"/>
    </source>
</evidence>
<organism evidence="5 6">
    <name type="scientific">Corynebacterium pilosum</name>
    <dbReference type="NCBI Taxonomy" id="35756"/>
    <lineage>
        <taxon>Bacteria</taxon>
        <taxon>Bacillati</taxon>
        <taxon>Actinomycetota</taxon>
        <taxon>Actinomycetes</taxon>
        <taxon>Mycobacteriales</taxon>
        <taxon>Corynebacteriaceae</taxon>
        <taxon>Corynebacterium</taxon>
    </lineage>
</organism>
<protein>
    <submittedName>
        <fullName evidence="5">Methionine import ATP-binding protein</fullName>
        <ecNumber evidence="5">3.6.3.-</ecNumber>
    </submittedName>
</protein>
<dbReference type="InterPro" id="IPR003593">
    <property type="entry name" value="AAA+_ATPase"/>
</dbReference>
<name>A0A376CPC7_9CORY</name>
<sequence length="222" mass="23342">MTYPLEMIDVTCIFGDGSRTVTALDSVNLTVQPGELVAVMGPSGSGKSTLLNVAGLLQPATSGRVLLDGVEASSMSPKKAAELRRRKVGVVFQHYNLVPTLTVGENISLPLELDGMRPADCRDAATRALDEVGLAGLDDAYPDEISGGQAQRVAIARALIGQRTLLLADEPTGALDSSTSDDVMNVLRARVDAGAAGLLVTHEPRFAGWADRTILMRDGRAS</sequence>
<dbReference type="GO" id="GO:0022857">
    <property type="term" value="F:transmembrane transporter activity"/>
    <property type="evidence" value="ECO:0007669"/>
    <property type="project" value="TreeGrafter"/>
</dbReference>
<keyword evidence="6" id="KW-1185">Reference proteome</keyword>
<dbReference type="InterPro" id="IPR027417">
    <property type="entry name" value="P-loop_NTPase"/>
</dbReference>
<keyword evidence="2" id="KW-0547">Nucleotide-binding</keyword>
<keyword evidence="5" id="KW-0378">Hydrolase</keyword>
<evidence type="ECO:0000313" key="6">
    <source>
        <dbReference type="Proteomes" id="UP000254467"/>
    </source>
</evidence>
<dbReference type="OrthoDB" id="9802264at2"/>
<dbReference type="InterPro" id="IPR003439">
    <property type="entry name" value="ABC_transporter-like_ATP-bd"/>
</dbReference>
<dbReference type="GO" id="GO:0098796">
    <property type="term" value="C:membrane protein complex"/>
    <property type="evidence" value="ECO:0007669"/>
    <property type="project" value="UniProtKB-ARBA"/>
</dbReference>
<evidence type="ECO:0000256" key="2">
    <source>
        <dbReference type="ARBA" id="ARBA00022741"/>
    </source>
</evidence>
<dbReference type="GO" id="GO:0005524">
    <property type="term" value="F:ATP binding"/>
    <property type="evidence" value="ECO:0007669"/>
    <property type="project" value="UniProtKB-KW"/>
</dbReference>